<name>A0A8R7UK37_TRIUA</name>
<feature type="compositionally biased region" description="Basic and acidic residues" evidence="1">
    <location>
        <begin position="91"/>
        <end position="106"/>
    </location>
</feature>
<sequence length="119" mass="12740">RGAERLGGWGRRPCRPWGRSDAGAESSTSSESSESRQCGRKGIQVNHHRVIYVLVTEADGTEKLGIHGVGLCMLQISRSKQRPPMFSTHGKRIERSGEAARDEGYHGGEGGDAGHEGGG</sequence>
<reference evidence="2" key="2">
    <citation type="submission" date="2018-03" db="EMBL/GenBank/DDBJ databases">
        <title>The Triticum urartu genome reveals the dynamic nature of wheat genome evolution.</title>
        <authorList>
            <person name="Ling H."/>
            <person name="Ma B."/>
            <person name="Shi X."/>
            <person name="Liu H."/>
            <person name="Dong L."/>
            <person name="Sun H."/>
            <person name="Cao Y."/>
            <person name="Gao Q."/>
            <person name="Zheng S."/>
            <person name="Li Y."/>
            <person name="Yu Y."/>
            <person name="Du H."/>
            <person name="Qi M."/>
            <person name="Li Y."/>
            <person name="Yu H."/>
            <person name="Cui Y."/>
            <person name="Wang N."/>
            <person name="Chen C."/>
            <person name="Wu H."/>
            <person name="Zhao Y."/>
            <person name="Zhang J."/>
            <person name="Li Y."/>
            <person name="Zhou W."/>
            <person name="Zhang B."/>
            <person name="Hu W."/>
            <person name="Eijk M."/>
            <person name="Tang J."/>
            <person name="Witsenboer H."/>
            <person name="Zhao S."/>
            <person name="Li Z."/>
            <person name="Zhang A."/>
            <person name="Wang D."/>
            <person name="Liang C."/>
        </authorList>
    </citation>
    <scope>NUCLEOTIDE SEQUENCE [LARGE SCALE GENOMIC DNA]</scope>
    <source>
        <strain evidence="2">cv. G1812</strain>
    </source>
</reference>
<feature type="compositionally biased region" description="Gly residues" evidence="1">
    <location>
        <begin position="1"/>
        <end position="10"/>
    </location>
</feature>
<feature type="region of interest" description="Disordered" evidence="1">
    <location>
        <begin position="1"/>
        <end position="41"/>
    </location>
</feature>
<reference evidence="2" key="3">
    <citation type="submission" date="2022-06" db="UniProtKB">
        <authorList>
            <consortium name="EnsemblPlants"/>
        </authorList>
    </citation>
    <scope>IDENTIFICATION</scope>
</reference>
<feature type="region of interest" description="Disordered" evidence="1">
    <location>
        <begin position="81"/>
        <end position="119"/>
    </location>
</feature>
<organism evidence="2 3">
    <name type="scientific">Triticum urartu</name>
    <name type="common">Red wild einkorn</name>
    <name type="synonym">Crithodium urartu</name>
    <dbReference type="NCBI Taxonomy" id="4572"/>
    <lineage>
        <taxon>Eukaryota</taxon>
        <taxon>Viridiplantae</taxon>
        <taxon>Streptophyta</taxon>
        <taxon>Embryophyta</taxon>
        <taxon>Tracheophyta</taxon>
        <taxon>Spermatophyta</taxon>
        <taxon>Magnoliopsida</taxon>
        <taxon>Liliopsida</taxon>
        <taxon>Poales</taxon>
        <taxon>Poaceae</taxon>
        <taxon>BOP clade</taxon>
        <taxon>Pooideae</taxon>
        <taxon>Triticodae</taxon>
        <taxon>Triticeae</taxon>
        <taxon>Triticinae</taxon>
        <taxon>Triticum</taxon>
    </lineage>
</organism>
<feature type="compositionally biased region" description="Low complexity" evidence="1">
    <location>
        <begin position="15"/>
        <end position="32"/>
    </location>
</feature>
<evidence type="ECO:0000313" key="3">
    <source>
        <dbReference type="Proteomes" id="UP000015106"/>
    </source>
</evidence>
<dbReference type="AlphaFoldDB" id="A0A8R7UK37"/>
<keyword evidence="3" id="KW-1185">Reference proteome</keyword>
<proteinExistence type="predicted"/>
<evidence type="ECO:0000256" key="1">
    <source>
        <dbReference type="SAM" id="MobiDB-lite"/>
    </source>
</evidence>
<dbReference type="EnsemblPlants" id="TuG1812G0500004611.01.T01">
    <property type="protein sequence ID" value="TuG1812G0500004611.01.T01.cds324230"/>
    <property type="gene ID" value="TuG1812G0500004611.01"/>
</dbReference>
<protein>
    <submittedName>
        <fullName evidence="2">Uncharacterized protein</fullName>
    </submittedName>
</protein>
<evidence type="ECO:0000313" key="2">
    <source>
        <dbReference type="EnsemblPlants" id="TuG1812G0500004611.01.T01.cds324230"/>
    </source>
</evidence>
<accession>A0A8R7UK37</accession>
<reference evidence="3" key="1">
    <citation type="journal article" date="2013" name="Nature">
        <title>Draft genome of the wheat A-genome progenitor Triticum urartu.</title>
        <authorList>
            <person name="Ling H.Q."/>
            <person name="Zhao S."/>
            <person name="Liu D."/>
            <person name="Wang J."/>
            <person name="Sun H."/>
            <person name="Zhang C."/>
            <person name="Fan H."/>
            <person name="Li D."/>
            <person name="Dong L."/>
            <person name="Tao Y."/>
            <person name="Gao C."/>
            <person name="Wu H."/>
            <person name="Li Y."/>
            <person name="Cui Y."/>
            <person name="Guo X."/>
            <person name="Zheng S."/>
            <person name="Wang B."/>
            <person name="Yu K."/>
            <person name="Liang Q."/>
            <person name="Yang W."/>
            <person name="Lou X."/>
            <person name="Chen J."/>
            <person name="Feng M."/>
            <person name="Jian J."/>
            <person name="Zhang X."/>
            <person name="Luo G."/>
            <person name="Jiang Y."/>
            <person name="Liu J."/>
            <person name="Wang Z."/>
            <person name="Sha Y."/>
            <person name="Zhang B."/>
            <person name="Wu H."/>
            <person name="Tang D."/>
            <person name="Shen Q."/>
            <person name="Xue P."/>
            <person name="Zou S."/>
            <person name="Wang X."/>
            <person name="Liu X."/>
            <person name="Wang F."/>
            <person name="Yang Y."/>
            <person name="An X."/>
            <person name="Dong Z."/>
            <person name="Zhang K."/>
            <person name="Zhang X."/>
            <person name="Luo M.C."/>
            <person name="Dvorak J."/>
            <person name="Tong Y."/>
            <person name="Wang J."/>
            <person name="Yang H."/>
            <person name="Li Z."/>
            <person name="Wang D."/>
            <person name="Zhang A."/>
            <person name="Wang J."/>
        </authorList>
    </citation>
    <scope>NUCLEOTIDE SEQUENCE</scope>
    <source>
        <strain evidence="3">cv. G1812</strain>
    </source>
</reference>
<dbReference type="Proteomes" id="UP000015106">
    <property type="component" value="Chromosome 5"/>
</dbReference>
<dbReference type="Gramene" id="TuG1812G0500004611.01.T01">
    <property type="protein sequence ID" value="TuG1812G0500004611.01.T01.cds324230"/>
    <property type="gene ID" value="TuG1812G0500004611.01"/>
</dbReference>